<proteinExistence type="predicted"/>
<comment type="caution">
    <text evidence="1">The sequence shown here is derived from an EMBL/GenBank/DDBJ whole genome shotgun (WGS) entry which is preliminary data.</text>
</comment>
<protein>
    <submittedName>
        <fullName evidence="1">Uncharacterized protein</fullName>
    </submittedName>
</protein>
<organism evidence="1 2">
    <name type="scientific">Protopolystoma xenopodis</name>
    <dbReference type="NCBI Taxonomy" id="117903"/>
    <lineage>
        <taxon>Eukaryota</taxon>
        <taxon>Metazoa</taxon>
        <taxon>Spiralia</taxon>
        <taxon>Lophotrochozoa</taxon>
        <taxon>Platyhelminthes</taxon>
        <taxon>Monogenea</taxon>
        <taxon>Polyopisthocotylea</taxon>
        <taxon>Polystomatidea</taxon>
        <taxon>Polystomatidae</taxon>
        <taxon>Protopolystoma</taxon>
    </lineage>
</organism>
<accession>A0A448X290</accession>
<dbReference type="AlphaFoldDB" id="A0A448X290"/>
<evidence type="ECO:0000313" key="1">
    <source>
        <dbReference type="EMBL" id="VEL26198.1"/>
    </source>
</evidence>
<gene>
    <name evidence="1" type="ORF">PXEA_LOCUS19638</name>
</gene>
<dbReference type="EMBL" id="CAAALY010078729">
    <property type="protein sequence ID" value="VEL26198.1"/>
    <property type="molecule type" value="Genomic_DNA"/>
</dbReference>
<evidence type="ECO:0000313" key="2">
    <source>
        <dbReference type="Proteomes" id="UP000784294"/>
    </source>
</evidence>
<keyword evidence="2" id="KW-1185">Reference proteome</keyword>
<sequence length="111" mass="12158">MKIKYTDCPHFFSAQVGWSPFAPHAKAGAWVRLNESAQLFSVAPATGAPLTQAAAEPDRWVRLIVPNPCPNAQTVGNSSSLLLFMYIYLLPAVPSVCHCNHGHFDGWDLHV</sequence>
<dbReference type="Proteomes" id="UP000784294">
    <property type="component" value="Unassembled WGS sequence"/>
</dbReference>
<name>A0A448X290_9PLAT</name>
<reference evidence="1" key="1">
    <citation type="submission" date="2018-11" db="EMBL/GenBank/DDBJ databases">
        <authorList>
            <consortium name="Pathogen Informatics"/>
        </authorList>
    </citation>
    <scope>NUCLEOTIDE SEQUENCE</scope>
</reference>